<evidence type="ECO:0000256" key="8">
    <source>
        <dbReference type="ARBA" id="ARBA00022989"/>
    </source>
</evidence>
<evidence type="ECO:0000313" key="11">
    <source>
        <dbReference type="EMBL" id="MFD0966836.1"/>
    </source>
</evidence>
<feature type="transmembrane region" description="Helical" evidence="10">
    <location>
        <begin position="388"/>
        <end position="407"/>
    </location>
</feature>
<keyword evidence="12" id="KW-1185">Reference proteome</keyword>
<proteinExistence type="inferred from homology"/>
<evidence type="ECO:0000256" key="7">
    <source>
        <dbReference type="ARBA" id="ARBA00022970"/>
    </source>
</evidence>
<name>A0ABW3IAX0_9PAST</name>
<keyword evidence="5 10" id="KW-0997">Cell inner membrane</keyword>
<keyword evidence="4 10" id="KW-1003">Cell membrane</keyword>
<reference evidence="12" key="1">
    <citation type="journal article" date="2019" name="Int. J. Syst. Evol. Microbiol.">
        <title>The Global Catalogue of Microorganisms (GCM) 10K type strain sequencing project: providing services to taxonomists for standard genome sequencing and annotation.</title>
        <authorList>
            <consortium name="The Broad Institute Genomics Platform"/>
            <consortium name="The Broad Institute Genome Sequencing Center for Infectious Disease"/>
            <person name="Wu L."/>
            <person name="Ma J."/>
        </authorList>
    </citation>
    <scope>NUCLEOTIDE SEQUENCE [LARGE SCALE GENOMIC DNA]</scope>
    <source>
        <strain evidence="12">CCUG 61707</strain>
    </source>
</reference>
<feature type="transmembrane region" description="Helical" evidence="10">
    <location>
        <begin position="7"/>
        <end position="27"/>
    </location>
</feature>
<dbReference type="NCBIfam" id="TIGR00837">
    <property type="entry name" value="araaP"/>
    <property type="match status" value="1"/>
</dbReference>
<sequence>MSNKKIPSILGGAMIIAGGTIGAGMLANPTSTAGVWFVGSIIVLIYTWFCMTTSGLMLLEANLHYPSGAGFDTVVKDLLGRGWNIINGLSVAFVLYILTYAYITSGGGLTESFINQSLSDGNLQVIDRTFASLLFCIVLAIVVWFSTKAVDRFSTVLIVGMVISFFLSTANLVLEVRSEVLFDTITQGETQYLPYVLTTLPVCLVSFGFHQNIPSLVKYYDRNGSQIVKVVFIGTFIALIIYTLWQLAIQGNLPRSEFAPVIAKNGDVATLLEALSAYIKTEYIGIILRFFAYMAIASSFLGVTLGLFDYIADLFKFDDSLTGRTKTALITFCPPLILSLLFPYGFVSAIQYAGLAATIWAVIVPVLLVRASRKKFAKSDYRVYGGKLMLYFISLFGILNIIAQLAGEFGLLPQFLG</sequence>
<comment type="function">
    <text evidence="10">Involved in transporting aromatic amino acids across the cytoplasmic membrane.</text>
</comment>
<feature type="transmembrane region" description="Helical" evidence="10">
    <location>
        <begin position="230"/>
        <end position="248"/>
    </location>
</feature>
<feature type="transmembrane region" description="Helical" evidence="10">
    <location>
        <begin position="192"/>
        <end position="209"/>
    </location>
</feature>
<keyword evidence="3 10" id="KW-0813">Transport</keyword>
<organism evidence="11 12">
    <name type="scientific">Seminibacterium arietis</name>
    <dbReference type="NCBI Taxonomy" id="1173502"/>
    <lineage>
        <taxon>Bacteria</taxon>
        <taxon>Pseudomonadati</taxon>
        <taxon>Pseudomonadota</taxon>
        <taxon>Gammaproteobacteria</taxon>
        <taxon>Pasteurellales</taxon>
        <taxon>Pasteurellaceae</taxon>
        <taxon>Seminibacterium</taxon>
    </lineage>
</organism>
<feature type="transmembrane region" description="Helical" evidence="10">
    <location>
        <begin position="350"/>
        <end position="368"/>
    </location>
</feature>
<dbReference type="InterPro" id="IPR018227">
    <property type="entry name" value="Amino_acid_transport_2"/>
</dbReference>
<keyword evidence="6 10" id="KW-0812">Transmembrane</keyword>
<evidence type="ECO:0000256" key="5">
    <source>
        <dbReference type="ARBA" id="ARBA00022519"/>
    </source>
</evidence>
<comment type="subcellular location">
    <subcellularLocation>
        <location evidence="1 10">Cell inner membrane</location>
        <topology evidence="1 10">Multi-pass membrane protein</topology>
    </subcellularLocation>
</comment>
<dbReference type="InterPro" id="IPR013061">
    <property type="entry name" value="Trp/try_permease_CS"/>
</dbReference>
<dbReference type="PIRSF" id="PIRSF006060">
    <property type="entry name" value="AA_transporter"/>
    <property type="match status" value="1"/>
</dbReference>
<feature type="transmembrane region" description="Helical" evidence="10">
    <location>
        <begin position="290"/>
        <end position="315"/>
    </location>
</feature>
<feature type="transmembrane region" description="Helical" evidence="10">
    <location>
        <begin position="33"/>
        <end position="59"/>
    </location>
</feature>
<dbReference type="RefSeq" id="WP_380821683.1">
    <property type="nucleotide sequence ID" value="NZ_JBHTJN010000025.1"/>
</dbReference>
<evidence type="ECO:0000256" key="9">
    <source>
        <dbReference type="ARBA" id="ARBA00023136"/>
    </source>
</evidence>
<dbReference type="EMBL" id="JBHTJN010000025">
    <property type="protein sequence ID" value="MFD0966836.1"/>
    <property type="molecule type" value="Genomic_DNA"/>
</dbReference>
<dbReference type="Gene3D" id="1.20.1740.10">
    <property type="entry name" value="Amino acid/polyamine transporter I"/>
    <property type="match status" value="1"/>
</dbReference>
<feature type="transmembrane region" description="Helical" evidence="10">
    <location>
        <begin position="327"/>
        <end position="344"/>
    </location>
</feature>
<keyword evidence="8 10" id="KW-1133">Transmembrane helix</keyword>
<dbReference type="InterPro" id="IPR013059">
    <property type="entry name" value="Trp_tyr_transpt"/>
</dbReference>
<comment type="caution">
    <text evidence="11">The sequence shown here is derived from an EMBL/GenBank/DDBJ whole genome shotgun (WGS) entry which is preliminary data.</text>
</comment>
<feature type="transmembrane region" description="Helical" evidence="10">
    <location>
        <begin position="85"/>
        <end position="105"/>
    </location>
</feature>
<keyword evidence="7 10" id="KW-0029">Amino-acid transport</keyword>
<protein>
    <recommendedName>
        <fullName evidence="10">Aromatic amino acid permease</fullName>
    </recommendedName>
</protein>
<dbReference type="PROSITE" id="PS00594">
    <property type="entry name" value="AROMATIC_AA_PERMEASE_1"/>
    <property type="match status" value="1"/>
</dbReference>
<accession>A0ABW3IAX0</accession>
<evidence type="ECO:0000256" key="2">
    <source>
        <dbReference type="ARBA" id="ARBA00005452"/>
    </source>
</evidence>
<feature type="transmembrane region" description="Helical" evidence="10">
    <location>
        <begin position="125"/>
        <end position="146"/>
    </location>
</feature>
<gene>
    <name evidence="11" type="ORF">ACFQ02_08320</name>
</gene>
<evidence type="ECO:0000313" key="12">
    <source>
        <dbReference type="Proteomes" id="UP001596996"/>
    </source>
</evidence>
<evidence type="ECO:0000256" key="10">
    <source>
        <dbReference type="RuleBase" id="RU367149"/>
    </source>
</evidence>
<dbReference type="PANTHER" id="PTHR46997">
    <property type="entry name" value="LOW AFFINITY TRYPTOPHAN PERMEASE-RELATED"/>
    <property type="match status" value="1"/>
</dbReference>
<dbReference type="Proteomes" id="UP001596996">
    <property type="component" value="Unassembled WGS sequence"/>
</dbReference>
<evidence type="ECO:0000256" key="4">
    <source>
        <dbReference type="ARBA" id="ARBA00022475"/>
    </source>
</evidence>
<dbReference type="PRINTS" id="PR00166">
    <property type="entry name" value="AROAAPRMEASE"/>
</dbReference>
<evidence type="ECO:0000256" key="1">
    <source>
        <dbReference type="ARBA" id="ARBA00004429"/>
    </source>
</evidence>
<keyword evidence="9 10" id="KW-0472">Membrane</keyword>
<feature type="transmembrane region" description="Helical" evidence="10">
    <location>
        <begin position="153"/>
        <end position="172"/>
    </location>
</feature>
<evidence type="ECO:0000256" key="6">
    <source>
        <dbReference type="ARBA" id="ARBA00022692"/>
    </source>
</evidence>
<dbReference type="Pfam" id="PF03222">
    <property type="entry name" value="Trp_Tyr_perm"/>
    <property type="match status" value="1"/>
</dbReference>
<evidence type="ECO:0000256" key="3">
    <source>
        <dbReference type="ARBA" id="ARBA00022448"/>
    </source>
</evidence>
<dbReference type="PANTHER" id="PTHR46997:SF1">
    <property type="entry name" value="LOW AFFINITY TRYPTOPHAN PERMEASE-RELATED"/>
    <property type="match status" value="1"/>
</dbReference>
<comment type="similarity">
    <text evidence="2 10">Belongs to the amino acid/polyamine transporter 2 family. Mtr/TnaB/TyrP permease subfamily.</text>
</comment>